<dbReference type="OrthoDB" id="4569012at2"/>
<evidence type="ECO:0000313" key="5">
    <source>
        <dbReference type="EMBL" id="KZM76015.1"/>
    </source>
</evidence>
<dbReference type="EMBL" id="LWGR01000002">
    <property type="protein sequence ID" value="KZM76015.1"/>
    <property type="molecule type" value="Genomic_DNA"/>
</dbReference>
<sequence length="356" mass="37662">MVLVLGVSAGAGGARAMLTHSDQPHLPPIDRCTVARRVGAGVEEAVFEAIDLMRRSADRRDEFITGIAVTCRCALHADAIRAEAGRSRLTIVDEPLAQLRYLRFSGQLPDEGAVLLYDLGAAGLTLTEADCRTDAILAARYSTVLGGDAHDTLLRWHLAHGGVTIDKTTSRTYKEALSATPVLAVGDPATGTRMVVTRSDFGELVAAGIHHSVSYVRQLLEETGVAPQGLALLGGCTRNPGIRDALAQLLDLPVIYDPEPEFVSARGAVLMATQLPSARRVRGVRFSAMPALRPPKATPVSRRKLVAALAVTATLGATVVGLLAADHEPTRPATHGNTVPTPMEIARTPPNPLTPK</sequence>
<gene>
    <name evidence="5" type="ORF">AWN90_17085</name>
</gene>
<keyword evidence="3" id="KW-0143">Chaperone</keyword>
<dbReference type="AlphaFoldDB" id="A0A161WRK0"/>
<evidence type="ECO:0000256" key="4">
    <source>
        <dbReference type="SAM" id="MobiDB-lite"/>
    </source>
</evidence>
<protein>
    <recommendedName>
        <fullName evidence="7">Hsp70 family protein</fullName>
    </recommendedName>
</protein>
<comment type="caution">
    <text evidence="5">The sequence shown here is derived from an EMBL/GenBank/DDBJ whole genome shotgun (WGS) entry which is preliminary data.</text>
</comment>
<dbReference type="SUPFAM" id="SSF53067">
    <property type="entry name" value="Actin-like ATPase domain"/>
    <property type="match status" value="1"/>
</dbReference>
<name>A0A161WRK0_9NOCA</name>
<organism evidence="5 6">
    <name type="scientific">Nocardia terpenica</name>
    <dbReference type="NCBI Taxonomy" id="455432"/>
    <lineage>
        <taxon>Bacteria</taxon>
        <taxon>Bacillati</taxon>
        <taxon>Actinomycetota</taxon>
        <taxon>Actinomycetes</taxon>
        <taxon>Mycobacteriales</taxon>
        <taxon>Nocardiaceae</taxon>
        <taxon>Nocardia</taxon>
    </lineage>
</organism>
<keyword evidence="2" id="KW-0067">ATP-binding</keyword>
<evidence type="ECO:0008006" key="7">
    <source>
        <dbReference type="Google" id="ProtNLM"/>
    </source>
</evidence>
<keyword evidence="1" id="KW-0547">Nucleotide-binding</keyword>
<evidence type="ECO:0000256" key="2">
    <source>
        <dbReference type="ARBA" id="ARBA00022840"/>
    </source>
</evidence>
<dbReference type="InterPro" id="IPR043129">
    <property type="entry name" value="ATPase_NBD"/>
</dbReference>
<feature type="region of interest" description="Disordered" evidence="4">
    <location>
        <begin position="328"/>
        <end position="356"/>
    </location>
</feature>
<dbReference type="Pfam" id="PF00012">
    <property type="entry name" value="HSP70"/>
    <property type="match status" value="1"/>
</dbReference>
<dbReference type="GO" id="GO:0140662">
    <property type="term" value="F:ATP-dependent protein folding chaperone"/>
    <property type="evidence" value="ECO:0007669"/>
    <property type="project" value="InterPro"/>
</dbReference>
<dbReference type="InterPro" id="IPR013126">
    <property type="entry name" value="Hsp_70_fam"/>
</dbReference>
<keyword evidence="6" id="KW-1185">Reference proteome</keyword>
<dbReference type="STRING" id="455432.AWN90_17085"/>
<evidence type="ECO:0000256" key="1">
    <source>
        <dbReference type="ARBA" id="ARBA00022741"/>
    </source>
</evidence>
<proteinExistence type="predicted"/>
<dbReference type="RefSeq" id="WP_067581988.1">
    <property type="nucleotide sequence ID" value="NZ_JABMCZ010000001.1"/>
</dbReference>
<dbReference type="Gene3D" id="3.90.640.10">
    <property type="entry name" value="Actin, Chain A, domain 4"/>
    <property type="match status" value="1"/>
</dbReference>
<evidence type="ECO:0000256" key="3">
    <source>
        <dbReference type="ARBA" id="ARBA00023186"/>
    </source>
</evidence>
<dbReference type="Gene3D" id="3.30.420.40">
    <property type="match status" value="2"/>
</dbReference>
<evidence type="ECO:0000313" key="6">
    <source>
        <dbReference type="Proteomes" id="UP000076512"/>
    </source>
</evidence>
<accession>A0A161WRK0</accession>
<reference evidence="5 6" key="1">
    <citation type="submission" date="2016-04" db="EMBL/GenBank/DDBJ databases">
        <authorList>
            <person name="Evans L.H."/>
            <person name="Alamgir A."/>
            <person name="Owens N."/>
            <person name="Weber N.D."/>
            <person name="Virtaneva K."/>
            <person name="Barbian K."/>
            <person name="Babar A."/>
            <person name="Rosenke K."/>
        </authorList>
    </citation>
    <scope>NUCLEOTIDE SEQUENCE [LARGE SCALE GENOMIC DNA]</scope>
    <source>
        <strain evidence="5 6">IFM 0406</strain>
    </source>
</reference>
<dbReference type="Proteomes" id="UP000076512">
    <property type="component" value="Unassembled WGS sequence"/>
</dbReference>
<dbReference type="GO" id="GO:0005524">
    <property type="term" value="F:ATP binding"/>
    <property type="evidence" value="ECO:0007669"/>
    <property type="project" value="UniProtKB-KW"/>
</dbReference>